<dbReference type="Pfam" id="PF02837">
    <property type="entry name" value="Glyco_hydro_2_N"/>
    <property type="match status" value="1"/>
</dbReference>
<dbReference type="RefSeq" id="WP_235594693.1">
    <property type="nucleotide sequence ID" value="NZ_LSNE01000005.1"/>
</dbReference>
<dbReference type="SUPFAM" id="SSF49785">
    <property type="entry name" value="Galactose-binding domain-like"/>
    <property type="match status" value="1"/>
</dbReference>
<evidence type="ECO:0000259" key="5">
    <source>
        <dbReference type="Pfam" id="PF00703"/>
    </source>
</evidence>
<dbReference type="InterPro" id="IPR006103">
    <property type="entry name" value="Glyco_hydro_2_cat"/>
</dbReference>
<dbReference type="Pfam" id="PF02836">
    <property type="entry name" value="Glyco_hydro_2_C"/>
    <property type="match status" value="1"/>
</dbReference>
<dbReference type="InterPro" id="IPR006101">
    <property type="entry name" value="Glyco_hydro_2"/>
</dbReference>
<dbReference type="InterPro" id="IPR032311">
    <property type="entry name" value="DUF4982"/>
</dbReference>
<feature type="domain" description="Glycoside hydrolase family 2 immunoglobulin-like beta-sandwich" evidence="5">
    <location>
        <begin position="199"/>
        <end position="302"/>
    </location>
</feature>
<dbReference type="InterPro" id="IPR036156">
    <property type="entry name" value="Beta-gal/glucu_dom_sf"/>
</dbReference>
<evidence type="ECO:0000259" key="6">
    <source>
        <dbReference type="Pfam" id="PF02836"/>
    </source>
</evidence>
<evidence type="ECO:0000259" key="9">
    <source>
        <dbReference type="Pfam" id="PF18565"/>
    </source>
</evidence>
<dbReference type="Pfam" id="PF18565">
    <property type="entry name" value="Glyco_hydro2_C5"/>
    <property type="match status" value="1"/>
</dbReference>
<dbReference type="InterPro" id="IPR017853">
    <property type="entry name" value="GH"/>
</dbReference>
<dbReference type="GO" id="GO:0004553">
    <property type="term" value="F:hydrolase activity, hydrolyzing O-glycosyl compounds"/>
    <property type="evidence" value="ECO:0007669"/>
    <property type="project" value="InterPro"/>
</dbReference>
<feature type="domain" description="DUF4982" evidence="8">
    <location>
        <begin position="675"/>
        <end position="730"/>
    </location>
</feature>
<organism evidence="10">
    <name type="scientific">Paraglaciecola hydrolytica</name>
    <dbReference type="NCBI Taxonomy" id="1799789"/>
    <lineage>
        <taxon>Bacteria</taxon>
        <taxon>Pseudomonadati</taxon>
        <taxon>Pseudomonadota</taxon>
        <taxon>Gammaproteobacteria</taxon>
        <taxon>Alteromonadales</taxon>
        <taxon>Alteromonadaceae</taxon>
        <taxon>Paraglaciecola</taxon>
    </lineage>
</organism>
<feature type="signal peptide" evidence="4">
    <location>
        <begin position="1"/>
        <end position="22"/>
    </location>
</feature>
<dbReference type="Gene3D" id="2.60.120.260">
    <property type="entry name" value="Galactose-binding domain-like"/>
    <property type="match status" value="1"/>
</dbReference>
<evidence type="ECO:0000256" key="2">
    <source>
        <dbReference type="ARBA" id="ARBA00022801"/>
    </source>
</evidence>
<evidence type="ECO:0000259" key="7">
    <source>
        <dbReference type="Pfam" id="PF02837"/>
    </source>
</evidence>
<accession>A0A5C2I9P9</accession>
<protein>
    <submittedName>
        <fullName evidence="10">Agarolytic beta-agarase</fullName>
    </submittedName>
</protein>
<evidence type="ECO:0000256" key="1">
    <source>
        <dbReference type="ARBA" id="ARBA00007401"/>
    </source>
</evidence>
<dbReference type="InterPro" id="IPR008979">
    <property type="entry name" value="Galactose-bd-like_sf"/>
</dbReference>
<feature type="domain" description="Glycosyl hydrolases family 2 sugar binding" evidence="7">
    <location>
        <begin position="93"/>
        <end position="186"/>
    </location>
</feature>
<keyword evidence="3" id="KW-0326">Glycosidase</keyword>
<dbReference type="InterPro" id="IPR040605">
    <property type="entry name" value="Glyco_hydro2_dom5"/>
</dbReference>
<feature type="domain" description="Glycoside hydrolase family 2 catalytic" evidence="6">
    <location>
        <begin position="307"/>
        <end position="443"/>
    </location>
</feature>
<dbReference type="GO" id="GO:0005975">
    <property type="term" value="P:carbohydrate metabolic process"/>
    <property type="evidence" value="ECO:0007669"/>
    <property type="project" value="InterPro"/>
</dbReference>
<dbReference type="Pfam" id="PF00703">
    <property type="entry name" value="Glyco_hydro_2"/>
    <property type="match status" value="1"/>
</dbReference>
<dbReference type="Gene3D" id="2.60.40.10">
    <property type="entry name" value="Immunoglobulins"/>
    <property type="match status" value="3"/>
</dbReference>
<gene>
    <name evidence="10" type="primary">GH2</name>
</gene>
<reference evidence="10" key="1">
    <citation type="journal article" date="2018" name="Front. Microbiol.">
        <title>A Novel Enzyme Portfolio for Red Algal Polysaccharide Degradation in the Marine Bacterium Paraglaciecola hydrolytica S66(T) Encoded in a Sizeable Polysaccharide Utilization Locus.</title>
        <authorList>
            <person name="Schultz-Johansen M."/>
            <person name="Bech P.K."/>
            <person name="Hennessy R.C."/>
            <person name="Glaring M.A."/>
            <person name="Barbeyron T."/>
            <person name="Czjzek M."/>
            <person name="Stougaard P."/>
        </authorList>
    </citation>
    <scope>NUCLEOTIDE SEQUENCE</scope>
    <source>
        <strain evidence="10">S66</strain>
    </source>
</reference>
<proteinExistence type="inferred from homology"/>
<name>A0A5C2I9P9_9ALTE</name>
<dbReference type="PROSITE" id="PS51257">
    <property type="entry name" value="PROKAR_LIPOPROTEIN"/>
    <property type="match status" value="1"/>
</dbReference>
<dbReference type="EMBL" id="MN207298">
    <property type="protein sequence ID" value="QEP52088.1"/>
    <property type="molecule type" value="Genomic_DNA"/>
</dbReference>
<evidence type="ECO:0000256" key="4">
    <source>
        <dbReference type="SAM" id="SignalP"/>
    </source>
</evidence>
<dbReference type="PANTHER" id="PTHR42732:SF1">
    <property type="entry name" value="BETA-MANNOSIDASE"/>
    <property type="match status" value="1"/>
</dbReference>
<dbReference type="InterPro" id="IPR006104">
    <property type="entry name" value="Glyco_hydro_2_N"/>
</dbReference>
<evidence type="ECO:0000256" key="3">
    <source>
        <dbReference type="ARBA" id="ARBA00023295"/>
    </source>
</evidence>
<feature type="chain" id="PRO_5022734978" evidence="4">
    <location>
        <begin position="23"/>
        <end position="853"/>
    </location>
</feature>
<dbReference type="SUPFAM" id="SSF49303">
    <property type="entry name" value="beta-Galactosidase/glucuronidase domain"/>
    <property type="match status" value="1"/>
</dbReference>
<evidence type="ECO:0000259" key="8">
    <source>
        <dbReference type="Pfam" id="PF16355"/>
    </source>
</evidence>
<dbReference type="Pfam" id="PF16355">
    <property type="entry name" value="DUF4982"/>
    <property type="match status" value="1"/>
</dbReference>
<sequence length="853" mass="96265">MRVFKFLGLMLFTAIYSCVAVAQTNGPTNAQTSNREQDFNFDWKFTLLSDTTLPSQLPLVDTKWRDVRLPHDWSVEASFDEALEGATGYLPGGVGVYQKHFKTPANPIEKSVFVLFDGVYNNATFWLNGQQLGINPYGYSPVYFELTDKLKTDGTDNVLTVHVDHSRYVDSRWYTGSGIYRNVKLIMVDKLHIPIWGTFVTTPEISKNEATVNIAVKVINDSTEASDFQLSTVIVDNEGKKVAQSSQALSINSSNELTFTQTLAVANPKLWDTHTPNLYKALTTIARSNKIIDTYESPFGIRHIEFINNQGFFLNGKATQMQGVSLHHDGGLVGAAVPKGVWKRRLQKLKDAGVNAIRTAHNPFSAEFLTLCDEMGFLVQNEFFDEFDYPKDKRLNKHERHNDYISRGYTEHFQQWAKSDLTRTMLRDRNHPSVVQWSLGNEIEWTYLNYREVTGFWDTTNDDISDNFWGGAPKFTVEELRQRYNDTPKKEFVLAQTAKKLSNWTRELDPTRPITTNMIIPQVSLVSGYADAVDIAGFSYRNVSLTWALQNFPDKHITINENPGTWDDLLYVYQYPEIFSQFMWTGIDYMGEMHKKWPHKSGWGDILDLAGFPMQGHNYYKSVWVNEPHLSLGTLPLSESGFALDVKTGLAVSDSARAYWWRDSNRHWNYQQGDLVLVEVASNHAMVELMLNGRSLGFRSMSESPDRLLRWVVPYEEGELLARAGFKNQEQTTSLSTAGKAVSLHVSTDNIDLLADGYDVAHIVVQLQDSQGTPVMTENVKLSFEVQGAARLLGVDNGASDNIQDFQSNSLVSAKGRALAIIQSELHGSGLVKVIVSADGFAEQVLTFTLNRT</sequence>
<evidence type="ECO:0000313" key="10">
    <source>
        <dbReference type="EMBL" id="QEP52088.1"/>
    </source>
</evidence>
<keyword evidence="4" id="KW-0732">Signal</keyword>
<comment type="similarity">
    <text evidence="1">Belongs to the glycosyl hydrolase 2 family.</text>
</comment>
<dbReference type="InterPro" id="IPR006102">
    <property type="entry name" value="Ig-like_GH2"/>
</dbReference>
<dbReference type="SUPFAM" id="SSF51445">
    <property type="entry name" value="(Trans)glycosidases"/>
    <property type="match status" value="1"/>
</dbReference>
<keyword evidence="2" id="KW-0378">Hydrolase</keyword>
<dbReference type="AlphaFoldDB" id="A0A5C2I9P9"/>
<dbReference type="InterPro" id="IPR051913">
    <property type="entry name" value="GH2_Domain-Containing"/>
</dbReference>
<dbReference type="PANTHER" id="PTHR42732">
    <property type="entry name" value="BETA-GALACTOSIDASE"/>
    <property type="match status" value="1"/>
</dbReference>
<feature type="domain" description="Glycoside hydrolase family 2" evidence="9">
    <location>
        <begin position="744"/>
        <end position="846"/>
    </location>
</feature>
<dbReference type="Gene3D" id="3.20.20.80">
    <property type="entry name" value="Glycosidases"/>
    <property type="match status" value="1"/>
</dbReference>
<dbReference type="PRINTS" id="PR00132">
    <property type="entry name" value="GLHYDRLASE2"/>
</dbReference>
<dbReference type="InterPro" id="IPR013783">
    <property type="entry name" value="Ig-like_fold"/>
</dbReference>